<dbReference type="InterPro" id="IPR041657">
    <property type="entry name" value="HTH_17"/>
</dbReference>
<reference evidence="2" key="1">
    <citation type="submission" date="2016-04" db="EMBL/GenBank/DDBJ databases">
        <authorList>
            <person name="Evans L.H."/>
            <person name="Alamgir A."/>
            <person name="Owens N."/>
            <person name="Weber N.D."/>
            <person name="Virtaneva K."/>
            <person name="Barbian K."/>
            <person name="Babar A."/>
            <person name="Rosenke K."/>
        </authorList>
    </citation>
    <scope>NUCLEOTIDE SEQUENCE</scope>
    <source>
        <strain evidence="2">86</strain>
    </source>
</reference>
<name>A0A212JT14_9FIRM</name>
<dbReference type="Gene3D" id="1.10.1660.10">
    <property type="match status" value="1"/>
</dbReference>
<dbReference type="AlphaFoldDB" id="A0A212JT14"/>
<sequence>MERCFTCEEVAERYGVKLTTVWDWVRKKKLPAIKTGKNYAIRPEDIEVFEQSRLTITDEPSIT</sequence>
<dbReference type="GO" id="GO:0003677">
    <property type="term" value="F:DNA binding"/>
    <property type="evidence" value="ECO:0007669"/>
    <property type="project" value="InterPro"/>
</dbReference>
<protein>
    <submittedName>
        <fullName evidence="2">DNA binding domain protein, excisionase family</fullName>
    </submittedName>
</protein>
<evidence type="ECO:0000313" key="2">
    <source>
        <dbReference type="EMBL" id="SBW02581.1"/>
    </source>
</evidence>
<accession>A0A212JT14</accession>
<gene>
    <name evidence="2" type="ORF">KL86CLO1_11669</name>
</gene>
<dbReference type="EMBL" id="FLUN01000001">
    <property type="protein sequence ID" value="SBW02581.1"/>
    <property type="molecule type" value="Genomic_DNA"/>
</dbReference>
<dbReference type="NCBIfam" id="TIGR01764">
    <property type="entry name" value="excise"/>
    <property type="match status" value="1"/>
</dbReference>
<proteinExistence type="predicted"/>
<dbReference type="InterPro" id="IPR010093">
    <property type="entry name" value="SinI_DNA-bd"/>
</dbReference>
<feature type="domain" description="Helix-turn-helix" evidence="1">
    <location>
        <begin position="5"/>
        <end position="51"/>
    </location>
</feature>
<dbReference type="InterPro" id="IPR009061">
    <property type="entry name" value="DNA-bd_dom_put_sf"/>
</dbReference>
<dbReference type="SUPFAM" id="SSF46955">
    <property type="entry name" value="Putative DNA-binding domain"/>
    <property type="match status" value="1"/>
</dbReference>
<evidence type="ECO:0000259" key="1">
    <source>
        <dbReference type="Pfam" id="PF12728"/>
    </source>
</evidence>
<organism evidence="2">
    <name type="scientific">uncultured Eubacteriales bacterium</name>
    <dbReference type="NCBI Taxonomy" id="172733"/>
    <lineage>
        <taxon>Bacteria</taxon>
        <taxon>Bacillati</taxon>
        <taxon>Bacillota</taxon>
        <taxon>Clostridia</taxon>
        <taxon>Eubacteriales</taxon>
        <taxon>environmental samples</taxon>
    </lineage>
</organism>
<dbReference type="Pfam" id="PF12728">
    <property type="entry name" value="HTH_17"/>
    <property type="match status" value="1"/>
</dbReference>